<evidence type="ECO:0000313" key="9">
    <source>
        <dbReference type="EMBL" id="KAE8000018.1"/>
    </source>
</evidence>
<dbReference type="InterPro" id="IPR001471">
    <property type="entry name" value="AP2/ERF_dom"/>
</dbReference>
<feature type="region of interest" description="Disordered" evidence="7">
    <location>
        <begin position="1"/>
        <end position="42"/>
    </location>
</feature>
<keyword evidence="10" id="KW-1185">Reference proteome</keyword>
<evidence type="ECO:0000256" key="7">
    <source>
        <dbReference type="SAM" id="MobiDB-lite"/>
    </source>
</evidence>
<dbReference type="InterPro" id="IPR016177">
    <property type="entry name" value="DNA-bd_dom_sf"/>
</dbReference>
<dbReference type="InterPro" id="IPR036955">
    <property type="entry name" value="AP2/ERF_dom_sf"/>
</dbReference>
<evidence type="ECO:0000256" key="6">
    <source>
        <dbReference type="ARBA" id="ARBA00023242"/>
    </source>
</evidence>
<dbReference type="GO" id="GO:0005634">
    <property type="term" value="C:nucleus"/>
    <property type="evidence" value="ECO:0007669"/>
    <property type="project" value="UniProtKB-SubCell"/>
</dbReference>
<keyword evidence="2" id="KW-0677">Repeat</keyword>
<accession>A0A5N6QKX7</accession>
<dbReference type="SMART" id="SM00380">
    <property type="entry name" value="AP2"/>
    <property type="match status" value="2"/>
</dbReference>
<dbReference type="PANTHER" id="PTHR32467">
    <property type="entry name" value="AP2-LIKE ETHYLENE-RESPONSIVE TRANSCRIPTION FACTOR"/>
    <property type="match status" value="1"/>
</dbReference>
<dbReference type="CDD" id="cd00018">
    <property type="entry name" value="AP2"/>
    <property type="match status" value="2"/>
</dbReference>
<feature type="compositionally biased region" description="Acidic residues" evidence="7">
    <location>
        <begin position="1"/>
        <end position="11"/>
    </location>
</feature>
<dbReference type="AlphaFoldDB" id="A0A5N6QKX7"/>
<organism evidence="9 10">
    <name type="scientific">Carpinus fangiana</name>
    <dbReference type="NCBI Taxonomy" id="176857"/>
    <lineage>
        <taxon>Eukaryota</taxon>
        <taxon>Viridiplantae</taxon>
        <taxon>Streptophyta</taxon>
        <taxon>Embryophyta</taxon>
        <taxon>Tracheophyta</taxon>
        <taxon>Spermatophyta</taxon>
        <taxon>Magnoliopsida</taxon>
        <taxon>eudicotyledons</taxon>
        <taxon>Gunneridae</taxon>
        <taxon>Pentapetalae</taxon>
        <taxon>rosids</taxon>
        <taxon>fabids</taxon>
        <taxon>Fagales</taxon>
        <taxon>Betulaceae</taxon>
        <taxon>Carpinus</taxon>
    </lineage>
</organism>
<evidence type="ECO:0000256" key="2">
    <source>
        <dbReference type="ARBA" id="ARBA00022737"/>
    </source>
</evidence>
<dbReference type="PRINTS" id="PR00367">
    <property type="entry name" value="ETHRSPELEMNT"/>
</dbReference>
<evidence type="ECO:0000256" key="3">
    <source>
        <dbReference type="ARBA" id="ARBA00023015"/>
    </source>
</evidence>
<reference evidence="9 10" key="1">
    <citation type="submission" date="2019-06" db="EMBL/GenBank/DDBJ databases">
        <title>A chromosomal-level reference genome of Carpinus fangiana (Coryloideae, Betulaceae).</title>
        <authorList>
            <person name="Yang X."/>
            <person name="Wang Z."/>
            <person name="Zhang L."/>
            <person name="Hao G."/>
            <person name="Liu J."/>
            <person name="Yang Y."/>
        </authorList>
    </citation>
    <scope>NUCLEOTIDE SEQUENCE [LARGE SCALE GENOMIC DNA]</scope>
    <source>
        <strain evidence="9">Cfa_2016G</strain>
        <tissue evidence="9">Leaf</tissue>
    </source>
</reference>
<dbReference type="PANTHER" id="PTHR32467:SF211">
    <property type="entry name" value="AP2-LIKE ETHYLENE-RESPONSIVE TRANSCRIPTION FACTOR ANT"/>
    <property type="match status" value="1"/>
</dbReference>
<dbReference type="GO" id="GO:0003677">
    <property type="term" value="F:DNA binding"/>
    <property type="evidence" value="ECO:0007669"/>
    <property type="project" value="UniProtKB-KW"/>
</dbReference>
<evidence type="ECO:0000313" key="10">
    <source>
        <dbReference type="Proteomes" id="UP000327013"/>
    </source>
</evidence>
<dbReference type="Proteomes" id="UP000327013">
    <property type="component" value="Chromosome 1"/>
</dbReference>
<sequence>MKSMENDDDDNNNTNWLGFSLSPHMTMDGPPNHHQTHPSSAAATVSAAVPTSFFHSPPHLNYGAYYEAQGENAGFYSPLSVMPLKSDGSLCILEALSRSQPQAMVTTSTPKLEDFFGGATMGTHHYESNDREAMALSLDSMFYNHNPDNEANSQNCLDHFQQNSRQQEQSQHYSYYSGFRSHDMMLEEARESQFADCNLQLPTMADDGEKNWVSRNYSATHSVEQKMIGCMGDNGRESGTIGAMTYGDLQSLSLSMSPGSQSSCVKASQRISPAATDYIDMDTKKRGPEKVDQKQIVHRKSLDTFGQRTSQYRGVTRHRWTGGYDLEEKAARAYDLAALKYWGPSTHINFPLENYQKELEEMKNMTRQEYVAHLRRKSSGFSRGASMYRGVTRHHQHGRWQARIGRVAGNKDLYLGTFSTQEEAAEAYDIAAIKFRGVSAVTNFDITRYDVERIMASSTLLAGELAKRNKEAGSTIKALNNPSNDSGNGEAILQKKNDECESDWKMALYQSSQELHHKTPKMENYRTQFFPVASDNMIQQEVEDSVKMGTHLSNASSLVTSLSSSREGSPDKTSLPVPFGLPPSAPKLFSTSPTGAVNSWIPSAQLRPALSMPHMPVFAAWTDS</sequence>
<comment type="subcellular location">
    <subcellularLocation>
        <location evidence="1">Nucleus</location>
    </subcellularLocation>
</comment>
<dbReference type="EMBL" id="CM017321">
    <property type="protein sequence ID" value="KAE8000018.1"/>
    <property type="molecule type" value="Genomic_DNA"/>
</dbReference>
<keyword evidence="5" id="KW-0804">Transcription</keyword>
<evidence type="ECO:0000256" key="1">
    <source>
        <dbReference type="ARBA" id="ARBA00004123"/>
    </source>
</evidence>
<name>A0A5N6QKX7_9ROSI</name>
<keyword evidence="3" id="KW-0805">Transcription regulation</keyword>
<dbReference type="SUPFAM" id="SSF54171">
    <property type="entry name" value="DNA-binding domain"/>
    <property type="match status" value="2"/>
</dbReference>
<evidence type="ECO:0000256" key="4">
    <source>
        <dbReference type="ARBA" id="ARBA00023125"/>
    </source>
</evidence>
<keyword evidence="6" id="KW-0539">Nucleus</keyword>
<keyword evidence="4" id="KW-0238">DNA-binding</keyword>
<dbReference type="OrthoDB" id="207175at2759"/>
<proteinExistence type="predicted"/>
<feature type="domain" description="AP2/ERF" evidence="8">
    <location>
        <begin position="284"/>
        <end position="351"/>
    </location>
</feature>
<dbReference type="FunFam" id="3.30.730.10:FF:000002">
    <property type="entry name" value="AP2-like ethylene-responsive transcription factor"/>
    <property type="match status" value="1"/>
</dbReference>
<dbReference type="GO" id="GO:0003700">
    <property type="term" value="F:DNA-binding transcription factor activity"/>
    <property type="evidence" value="ECO:0007669"/>
    <property type="project" value="InterPro"/>
</dbReference>
<evidence type="ECO:0000259" key="8">
    <source>
        <dbReference type="PROSITE" id="PS51032"/>
    </source>
</evidence>
<protein>
    <recommendedName>
        <fullName evidence="8">AP2/ERF domain-containing protein</fullName>
    </recommendedName>
</protein>
<dbReference type="PROSITE" id="PS51032">
    <property type="entry name" value="AP2_ERF"/>
    <property type="match status" value="2"/>
</dbReference>
<dbReference type="Pfam" id="PF00847">
    <property type="entry name" value="AP2"/>
    <property type="match status" value="1"/>
</dbReference>
<gene>
    <name evidence="9" type="ORF">FH972_004390</name>
</gene>
<feature type="domain" description="AP2/ERF" evidence="8">
    <location>
        <begin position="387"/>
        <end position="445"/>
    </location>
</feature>
<dbReference type="Gene3D" id="3.30.730.10">
    <property type="entry name" value="AP2/ERF domain"/>
    <property type="match status" value="2"/>
</dbReference>
<evidence type="ECO:0000256" key="5">
    <source>
        <dbReference type="ARBA" id="ARBA00023163"/>
    </source>
</evidence>